<dbReference type="Proteomes" id="UP001215598">
    <property type="component" value="Unassembled WGS sequence"/>
</dbReference>
<sequence length="372" mass="42607">MASFEAQTPEYPCESLRARLINSAPSILIVISMLLAPGPLAYLYCQAGSVYVGIWGYFPLAFVTVILCIYTPILYWTCSSNLHSLKPADTITKICRAACIIFHVGLFTAFWNNTILAVALVVNPDKSDTFPRVKSFLCTIGALGTLLFIYGAYYNCRANYYEKAIMRANSQRYGDPVLVCIPVIKLCGHIVLYTSTHKYELRLDRTTSFRPYFLHRPLLPFEQRSNTVSPKYHLFICGWTSCKHEEIVQVFNAAIREFGVYTRLTNNCRTFLQWGCIGILDLTSVWHQDMLFKEIGVSLLLAQMGLMMYRSMLREFCRWFWSVRWGPDWESSVHYEGNLVDLADHDVDLRDVQATIRVHIGDQYDIRATTPS</sequence>
<feature type="transmembrane region" description="Helical" evidence="1">
    <location>
        <begin position="54"/>
        <end position="76"/>
    </location>
</feature>
<accession>A0AAD7HB22</accession>
<feature type="transmembrane region" description="Helical" evidence="1">
    <location>
        <begin position="97"/>
        <end position="122"/>
    </location>
</feature>
<organism evidence="2 3">
    <name type="scientific">Mycena metata</name>
    <dbReference type="NCBI Taxonomy" id="1033252"/>
    <lineage>
        <taxon>Eukaryota</taxon>
        <taxon>Fungi</taxon>
        <taxon>Dikarya</taxon>
        <taxon>Basidiomycota</taxon>
        <taxon>Agaricomycotina</taxon>
        <taxon>Agaricomycetes</taxon>
        <taxon>Agaricomycetidae</taxon>
        <taxon>Agaricales</taxon>
        <taxon>Marasmiineae</taxon>
        <taxon>Mycenaceae</taxon>
        <taxon>Mycena</taxon>
    </lineage>
</organism>
<dbReference type="EMBL" id="JARKIB010000301">
    <property type="protein sequence ID" value="KAJ7715797.1"/>
    <property type="molecule type" value="Genomic_DNA"/>
</dbReference>
<evidence type="ECO:0000313" key="2">
    <source>
        <dbReference type="EMBL" id="KAJ7715797.1"/>
    </source>
</evidence>
<feature type="transmembrane region" description="Helical" evidence="1">
    <location>
        <begin position="177"/>
        <end position="195"/>
    </location>
</feature>
<protein>
    <submittedName>
        <fullName evidence="2">Uncharacterized protein</fullName>
    </submittedName>
</protein>
<keyword evidence="1" id="KW-1133">Transmembrane helix</keyword>
<comment type="caution">
    <text evidence="2">The sequence shown here is derived from an EMBL/GenBank/DDBJ whole genome shotgun (WGS) entry which is preliminary data.</text>
</comment>
<reference evidence="2" key="1">
    <citation type="submission" date="2023-03" db="EMBL/GenBank/DDBJ databases">
        <title>Massive genome expansion in bonnet fungi (Mycena s.s.) driven by repeated elements and novel gene families across ecological guilds.</title>
        <authorList>
            <consortium name="Lawrence Berkeley National Laboratory"/>
            <person name="Harder C.B."/>
            <person name="Miyauchi S."/>
            <person name="Viragh M."/>
            <person name="Kuo A."/>
            <person name="Thoen E."/>
            <person name="Andreopoulos B."/>
            <person name="Lu D."/>
            <person name="Skrede I."/>
            <person name="Drula E."/>
            <person name="Henrissat B."/>
            <person name="Morin E."/>
            <person name="Kohler A."/>
            <person name="Barry K."/>
            <person name="LaButti K."/>
            <person name="Morin E."/>
            <person name="Salamov A."/>
            <person name="Lipzen A."/>
            <person name="Mereny Z."/>
            <person name="Hegedus B."/>
            <person name="Baldrian P."/>
            <person name="Stursova M."/>
            <person name="Weitz H."/>
            <person name="Taylor A."/>
            <person name="Grigoriev I.V."/>
            <person name="Nagy L.G."/>
            <person name="Martin F."/>
            <person name="Kauserud H."/>
        </authorList>
    </citation>
    <scope>NUCLEOTIDE SEQUENCE</scope>
    <source>
        <strain evidence="2">CBHHK182m</strain>
    </source>
</reference>
<keyword evidence="1" id="KW-0472">Membrane</keyword>
<name>A0AAD7HB22_9AGAR</name>
<evidence type="ECO:0000313" key="3">
    <source>
        <dbReference type="Proteomes" id="UP001215598"/>
    </source>
</evidence>
<dbReference type="AlphaFoldDB" id="A0AAD7HB22"/>
<evidence type="ECO:0000256" key="1">
    <source>
        <dbReference type="SAM" id="Phobius"/>
    </source>
</evidence>
<gene>
    <name evidence="2" type="ORF">B0H16DRAFT_1615033</name>
</gene>
<keyword evidence="1" id="KW-0812">Transmembrane</keyword>
<proteinExistence type="predicted"/>
<feature type="transmembrane region" description="Helical" evidence="1">
    <location>
        <begin position="134"/>
        <end position="156"/>
    </location>
</feature>
<keyword evidence="3" id="KW-1185">Reference proteome</keyword>
<feature type="transmembrane region" description="Helical" evidence="1">
    <location>
        <begin position="20"/>
        <end position="42"/>
    </location>
</feature>